<dbReference type="EMBL" id="BART01030045">
    <property type="protein sequence ID" value="GAH13572.1"/>
    <property type="molecule type" value="Genomic_DNA"/>
</dbReference>
<evidence type="ECO:0000313" key="1">
    <source>
        <dbReference type="EMBL" id="GAH13572.1"/>
    </source>
</evidence>
<reference evidence="1" key="1">
    <citation type="journal article" date="2014" name="Front. Microbiol.">
        <title>High frequency of phylogenetically diverse reductive dehalogenase-homologous genes in deep subseafloor sedimentary metagenomes.</title>
        <authorList>
            <person name="Kawai M."/>
            <person name="Futagami T."/>
            <person name="Toyoda A."/>
            <person name="Takaki Y."/>
            <person name="Nishi S."/>
            <person name="Hori S."/>
            <person name="Arai W."/>
            <person name="Tsubouchi T."/>
            <person name="Morono Y."/>
            <person name="Uchiyama I."/>
            <person name="Ito T."/>
            <person name="Fujiyama A."/>
            <person name="Inagaki F."/>
            <person name="Takami H."/>
        </authorList>
    </citation>
    <scope>NUCLEOTIDE SEQUENCE</scope>
    <source>
        <strain evidence="1">Expedition CK06-06</strain>
    </source>
</reference>
<name>X1D0A2_9ZZZZ</name>
<sequence length="50" mass="5645">VVSMAFLLPTLDSPCDDLPDIQDPRVSIRPIALPMCVRVRRFYAVTTRAK</sequence>
<proteinExistence type="predicted"/>
<accession>X1D0A2</accession>
<comment type="caution">
    <text evidence="1">The sequence shown here is derived from an EMBL/GenBank/DDBJ whole genome shotgun (WGS) entry which is preliminary data.</text>
</comment>
<gene>
    <name evidence="1" type="ORF">S01H4_52561</name>
</gene>
<organism evidence="1">
    <name type="scientific">marine sediment metagenome</name>
    <dbReference type="NCBI Taxonomy" id="412755"/>
    <lineage>
        <taxon>unclassified sequences</taxon>
        <taxon>metagenomes</taxon>
        <taxon>ecological metagenomes</taxon>
    </lineage>
</organism>
<feature type="non-terminal residue" evidence="1">
    <location>
        <position position="1"/>
    </location>
</feature>
<dbReference type="AlphaFoldDB" id="X1D0A2"/>
<protein>
    <submittedName>
        <fullName evidence="1">Uncharacterized protein</fullName>
    </submittedName>
</protein>